<evidence type="ECO:0008006" key="4">
    <source>
        <dbReference type="Google" id="ProtNLM"/>
    </source>
</evidence>
<dbReference type="Gene3D" id="2.40.40.10">
    <property type="entry name" value="RlpA-like domain"/>
    <property type="match status" value="1"/>
</dbReference>
<accession>A0A225UAT7</accession>
<dbReference type="InterPro" id="IPR036908">
    <property type="entry name" value="RlpA-like_sf"/>
</dbReference>
<evidence type="ECO:0000256" key="1">
    <source>
        <dbReference type="ARBA" id="ARBA00022729"/>
    </source>
</evidence>
<dbReference type="AlphaFoldDB" id="A0A225UAT7"/>
<gene>
    <name evidence="2" type="ORF">PHMEG_00041545</name>
</gene>
<sequence>SALTFSTPSSANRNFMNWSEDATTKYSVLNVRQWEETMNYGRCVEVSCTDASSPEIVYFMDQCPGCEEYGDLDLSPSVSEGIPDQSYTKLSIEWKFVDCPTTCSTA</sequence>
<protein>
    <recommendedName>
        <fullName evidence="4">Expansin-like EG45 domain-containing protein</fullName>
    </recommendedName>
</protein>
<dbReference type="PANTHER" id="PTHR31836">
    <property type="match status" value="1"/>
</dbReference>
<dbReference type="Proteomes" id="UP000198211">
    <property type="component" value="Unassembled WGS sequence"/>
</dbReference>
<comment type="caution">
    <text evidence="2">The sequence shown here is derived from an EMBL/GenBank/DDBJ whole genome shotgun (WGS) entry which is preliminary data.</text>
</comment>
<dbReference type="OrthoDB" id="111869at2759"/>
<evidence type="ECO:0000313" key="2">
    <source>
        <dbReference type="EMBL" id="OWY90357.1"/>
    </source>
</evidence>
<keyword evidence="1" id="KW-0732">Signal</keyword>
<dbReference type="CDD" id="cd22271">
    <property type="entry name" value="DPBB_EXP_N-like"/>
    <property type="match status" value="1"/>
</dbReference>
<name>A0A225UAT7_9STRA</name>
<keyword evidence="3" id="KW-1185">Reference proteome</keyword>
<dbReference type="InterPro" id="IPR051477">
    <property type="entry name" value="Expansin_CellWall"/>
</dbReference>
<reference evidence="3" key="1">
    <citation type="submission" date="2017-03" db="EMBL/GenBank/DDBJ databases">
        <title>Phytopthora megakarya and P. palmivora, two closely related causual agents of cacao black pod achieved similar genome size and gene model numbers by different mechanisms.</title>
        <authorList>
            <person name="Ali S."/>
            <person name="Shao J."/>
            <person name="Larry D.J."/>
            <person name="Kronmiller B."/>
            <person name="Shen D."/>
            <person name="Strem M.D."/>
            <person name="Melnick R.L."/>
            <person name="Guiltinan M.J."/>
            <person name="Tyler B.M."/>
            <person name="Meinhardt L.W."/>
            <person name="Bailey B.A."/>
        </authorList>
    </citation>
    <scope>NUCLEOTIDE SEQUENCE [LARGE SCALE GENOMIC DNA]</scope>
    <source>
        <strain evidence="3">zdho120</strain>
    </source>
</reference>
<dbReference type="SUPFAM" id="SSF50685">
    <property type="entry name" value="Barwin-like endoglucanases"/>
    <property type="match status" value="1"/>
</dbReference>
<evidence type="ECO:0000313" key="3">
    <source>
        <dbReference type="Proteomes" id="UP000198211"/>
    </source>
</evidence>
<feature type="non-terminal residue" evidence="2">
    <location>
        <position position="1"/>
    </location>
</feature>
<organism evidence="2 3">
    <name type="scientific">Phytophthora megakarya</name>
    <dbReference type="NCBI Taxonomy" id="4795"/>
    <lineage>
        <taxon>Eukaryota</taxon>
        <taxon>Sar</taxon>
        <taxon>Stramenopiles</taxon>
        <taxon>Oomycota</taxon>
        <taxon>Peronosporomycetes</taxon>
        <taxon>Peronosporales</taxon>
        <taxon>Peronosporaceae</taxon>
        <taxon>Phytophthora</taxon>
    </lineage>
</organism>
<dbReference type="PANTHER" id="PTHR31836:SF21">
    <property type="entry name" value="EXPANSIN-LIKE PROTEIN 7"/>
    <property type="match status" value="1"/>
</dbReference>
<proteinExistence type="predicted"/>
<dbReference type="EMBL" id="NBNE01023168">
    <property type="protein sequence ID" value="OWY90357.1"/>
    <property type="molecule type" value="Genomic_DNA"/>
</dbReference>